<keyword evidence="1" id="KW-0472">Membrane</keyword>
<comment type="caution">
    <text evidence="2">The sequence shown here is derived from an EMBL/GenBank/DDBJ whole genome shotgun (WGS) entry which is preliminary data.</text>
</comment>
<sequence>MRKAPKTAEELCTELLGRTIDQVDAEERRVLERIASGQIEDLDAQEEAALHATWGQRLADRVAAVGGSWSFIVGFGVVLVSWMLVNSRILEDLGLHPFDAYPYIFLNLMLSMLAAIQAPVIMMSQNRQSQKDRIAARHDYEVNLRTQLEIIRLHRRFDRLLDKLGEGDEG</sequence>
<dbReference type="Proteomes" id="UP000555448">
    <property type="component" value="Unassembled WGS sequence"/>
</dbReference>
<evidence type="ECO:0000256" key="1">
    <source>
        <dbReference type="SAM" id="Phobius"/>
    </source>
</evidence>
<reference evidence="2 3" key="1">
    <citation type="submission" date="2020-08" db="EMBL/GenBank/DDBJ databases">
        <title>Functional genomics of gut bacteria from endangered species of beetles.</title>
        <authorList>
            <person name="Carlos-Shanley C."/>
        </authorList>
    </citation>
    <scope>NUCLEOTIDE SEQUENCE [LARGE SCALE GENOMIC DNA]</scope>
    <source>
        <strain evidence="2 3">S00245</strain>
    </source>
</reference>
<keyword evidence="1" id="KW-0812">Transmembrane</keyword>
<proteinExistence type="predicted"/>
<accession>A0A7W7KA83</accession>
<dbReference type="EMBL" id="JACHLR010000009">
    <property type="protein sequence ID" value="MBB4859045.1"/>
    <property type="molecule type" value="Genomic_DNA"/>
</dbReference>
<evidence type="ECO:0000313" key="3">
    <source>
        <dbReference type="Proteomes" id="UP000555448"/>
    </source>
</evidence>
<gene>
    <name evidence="2" type="ORF">HNO88_002371</name>
</gene>
<feature type="transmembrane region" description="Helical" evidence="1">
    <location>
        <begin position="104"/>
        <end position="123"/>
    </location>
</feature>
<dbReference type="PANTHER" id="PTHR41386">
    <property type="entry name" value="INTEGRAL MEMBRANE PROTEIN-RELATED"/>
    <property type="match status" value="1"/>
</dbReference>
<keyword evidence="3" id="KW-1185">Reference proteome</keyword>
<protein>
    <submittedName>
        <fullName evidence="2">Putative membrane protein</fullName>
    </submittedName>
</protein>
<dbReference type="RefSeq" id="WP_184245282.1">
    <property type="nucleotide sequence ID" value="NZ_JACHLR010000009.1"/>
</dbReference>
<dbReference type="PANTHER" id="PTHR41386:SF1">
    <property type="entry name" value="MEMBRANE PROTEIN"/>
    <property type="match status" value="1"/>
</dbReference>
<organism evidence="2 3">
    <name type="scientific">Novosphingobium chloroacetimidivorans</name>
    <dbReference type="NCBI Taxonomy" id="1428314"/>
    <lineage>
        <taxon>Bacteria</taxon>
        <taxon>Pseudomonadati</taxon>
        <taxon>Pseudomonadota</taxon>
        <taxon>Alphaproteobacteria</taxon>
        <taxon>Sphingomonadales</taxon>
        <taxon>Sphingomonadaceae</taxon>
        <taxon>Novosphingobium</taxon>
    </lineage>
</organism>
<feature type="transmembrane region" description="Helical" evidence="1">
    <location>
        <begin position="62"/>
        <end position="84"/>
    </location>
</feature>
<evidence type="ECO:0000313" key="2">
    <source>
        <dbReference type="EMBL" id="MBB4859045.1"/>
    </source>
</evidence>
<dbReference type="AlphaFoldDB" id="A0A7W7KA83"/>
<keyword evidence="1" id="KW-1133">Transmembrane helix</keyword>
<dbReference type="Pfam" id="PF06210">
    <property type="entry name" value="DUF1003"/>
    <property type="match status" value="1"/>
</dbReference>
<name>A0A7W7KA83_9SPHN</name>
<dbReference type="InterPro" id="IPR010406">
    <property type="entry name" value="DUF1003"/>
</dbReference>